<dbReference type="Proteomes" id="UP000821866">
    <property type="component" value="Unassembled WGS sequence"/>
</dbReference>
<comment type="caution">
    <text evidence="1">The sequence shown here is derived from an EMBL/GenBank/DDBJ whole genome shotgun (WGS) entry which is preliminary data.</text>
</comment>
<dbReference type="EMBL" id="JABSTU010000007">
    <property type="protein sequence ID" value="KAH8025925.1"/>
    <property type="molecule type" value="Genomic_DNA"/>
</dbReference>
<organism evidence="1 2">
    <name type="scientific">Rhipicephalus microplus</name>
    <name type="common">Cattle tick</name>
    <name type="synonym">Boophilus microplus</name>
    <dbReference type="NCBI Taxonomy" id="6941"/>
    <lineage>
        <taxon>Eukaryota</taxon>
        <taxon>Metazoa</taxon>
        <taxon>Ecdysozoa</taxon>
        <taxon>Arthropoda</taxon>
        <taxon>Chelicerata</taxon>
        <taxon>Arachnida</taxon>
        <taxon>Acari</taxon>
        <taxon>Parasitiformes</taxon>
        <taxon>Ixodida</taxon>
        <taxon>Ixodoidea</taxon>
        <taxon>Ixodidae</taxon>
        <taxon>Rhipicephalinae</taxon>
        <taxon>Rhipicephalus</taxon>
        <taxon>Boophilus</taxon>
    </lineage>
</organism>
<reference evidence="1" key="2">
    <citation type="submission" date="2021-09" db="EMBL/GenBank/DDBJ databases">
        <authorList>
            <person name="Jia N."/>
            <person name="Wang J."/>
            <person name="Shi W."/>
            <person name="Du L."/>
            <person name="Sun Y."/>
            <person name="Zhan W."/>
            <person name="Jiang J."/>
            <person name="Wang Q."/>
            <person name="Zhang B."/>
            <person name="Ji P."/>
            <person name="Sakyi L.B."/>
            <person name="Cui X."/>
            <person name="Yuan T."/>
            <person name="Jiang B."/>
            <person name="Yang W."/>
            <person name="Lam T.T.-Y."/>
            <person name="Chang Q."/>
            <person name="Ding S."/>
            <person name="Wang X."/>
            <person name="Zhu J."/>
            <person name="Ruan X."/>
            <person name="Zhao L."/>
            <person name="Wei J."/>
            <person name="Que T."/>
            <person name="Du C."/>
            <person name="Cheng J."/>
            <person name="Dai P."/>
            <person name="Han X."/>
            <person name="Huang E."/>
            <person name="Gao Y."/>
            <person name="Liu J."/>
            <person name="Shao H."/>
            <person name="Ye R."/>
            <person name="Li L."/>
            <person name="Wei W."/>
            <person name="Wang X."/>
            <person name="Wang C."/>
            <person name="Huo Q."/>
            <person name="Li W."/>
            <person name="Guo W."/>
            <person name="Chen H."/>
            <person name="Chen S."/>
            <person name="Zhou L."/>
            <person name="Zhou L."/>
            <person name="Ni X."/>
            <person name="Tian J."/>
            <person name="Zhou Y."/>
            <person name="Sheng Y."/>
            <person name="Liu T."/>
            <person name="Pan Y."/>
            <person name="Xia L."/>
            <person name="Li J."/>
            <person name="Zhao F."/>
            <person name="Cao W."/>
        </authorList>
    </citation>
    <scope>NUCLEOTIDE SEQUENCE</scope>
    <source>
        <strain evidence="1">Rmic-2018</strain>
        <tissue evidence="1">Larvae</tissue>
    </source>
</reference>
<dbReference type="AlphaFoldDB" id="A0A9J6DUK8"/>
<sequence>MPPTAIHIVVRPKTLVDLTKLLTWQLYEALLKAASLQDQPPVSRDKVRVHPANNTLTLSVRESVRAQAYLRITSLQIRVKTLEFHVYAPSPGDAFCRIKLSAYDSFTDAAILKDFQESNLTMPVVNSRRMGQTNHILVTMFGDCFLRCVF</sequence>
<proteinExistence type="predicted"/>
<keyword evidence="2" id="KW-1185">Reference proteome</keyword>
<reference evidence="1" key="1">
    <citation type="journal article" date="2020" name="Cell">
        <title>Large-Scale Comparative Analyses of Tick Genomes Elucidate Their Genetic Diversity and Vector Capacities.</title>
        <authorList>
            <consortium name="Tick Genome and Microbiome Consortium (TIGMIC)"/>
            <person name="Jia N."/>
            <person name="Wang J."/>
            <person name="Shi W."/>
            <person name="Du L."/>
            <person name="Sun Y."/>
            <person name="Zhan W."/>
            <person name="Jiang J.F."/>
            <person name="Wang Q."/>
            <person name="Zhang B."/>
            <person name="Ji P."/>
            <person name="Bell-Sakyi L."/>
            <person name="Cui X.M."/>
            <person name="Yuan T.T."/>
            <person name="Jiang B.G."/>
            <person name="Yang W.F."/>
            <person name="Lam T.T."/>
            <person name="Chang Q.C."/>
            <person name="Ding S.J."/>
            <person name="Wang X.J."/>
            <person name="Zhu J.G."/>
            <person name="Ruan X.D."/>
            <person name="Zhao L."/>
            <person name="Wei J.T."/>
            <person name="Ye R.Z."/>
            <person name="Que T.C."/>
            <person name="Du C.H."/>
            <person name="Zhou Y.H."/>
            <person name="Cheng J.X."/>
            <person name="Dai P.F."/>
            <person name="Guo W.B."/>
            <person name="Han X.H."/>
            <person name="Huang E.J."/>
            <person name="Li L.F."/>
            <person name="Wei W."/>
            <person name="Gao Y.C."/>
            <person name="Liu J.Z."/>
            <person name="Shao H.Z."/>
            <person name="Wang X."/>
            <person name="Wang C.C."/>
            <person name="Yang T.C."/>
            <person name="Huo Q.B."/>
            <person name="Li W."/>
            <person name="Chen H.Y."/>
            <person name="Chen S.E."/>
            <person name="Zhou L.G."/>
            <person name="Ni X.B."/>
            <person name="Tian J.H."/>
            <person name="Sheng Y."/>
            <person name="Liu T."/>
            <person name="Pan Y.S."/>
            <person name="Xia L.Y."/>
            <person name="Li J."/>
            <person name="Zhao F."/>
            <person name="Cao W.C."/>
        </authorList>
    </citation>
    <scope>NUCLEOTIDE SEQUENCE</scope>
    <source>
        <strain evidence="1">Rmic-2018</strain>
    </source>
</reference>
<protein>
    <submittedName>
        <fullName evidence="1">Uncharacterized protein</fullName>
    </submittedName>
</protein>
<gene>
    <name evidence="1" type="ORF">HPB51_014258</name>
</gene>
<name>A0A9J6DUK8_RHIMP</name>
<evidence type="ECO:0000313" key="1">
    <source>
        <dbReference type="EMBL" id="KAH8025925.1"/>
    </source>
</evidence>
<evidence type="ECO:0000313" key="2">
    <source>
        <dbReference type="Proteomes" id="UP000821866"/>
    </source>
</evidence>
<accession>A0A9J6DUK8</accession>